<dbReference type="NCBIfam" id="TIGR02473">
    <property type="entry name" value="flagell_FliJ"/>
    <property type="match status" value="1"/>
</dbReference>
<dbReference type="GO" id="GO:0015031">
    <property type="term" value="P:protein transport"/>
    <property type="evidence" value="ECO:0007669"/>
    <property type="project" value="UniProtKB-KW"/>
</dbReference>
<sequence length="144" mass="17326">MGQYKFSLDNILNWRSSQEEDAKRSFLVYQQAQREQESILEGIVEARCRIKQEQTNLVDINTLRQQYIYKNHLDNEIVKQEETVKKYSNETEKMKEIFVGAQKERKILEKLKEKHFDSYLLEQKSEEQKELDEMGTLRFKNSVI</sequence>
<keyword evidence="12" id="KW-0969">Cilium</keyword>
<keyword evidence="13" id="KW-1185">Reference proteome</keyword>
<evidence type="ECO:0000256" key="1">
    <source>
        <dbReference type="ARBA" id="ARBA00004413"/>
    </source>
</evidence>
<evidence type="ECO:0000256" key="2">
    <source>
        <dbReference type="ARBA" id="ARBA00010004"/>
    </source>
</evidence>
<evidence type="ECO:0000313" key="12">
    <source>
        <dbReference type="EMBL" id="SLM86882.1"/>
    </source>
</evidence>
<keyword evidence="7" id="KW-1005">Bacterial flagellum biogenesis</keyword>
<feature type="coiled-coil region" evidence="11">
    <location>
        <begin position="70"/>
        <end position="97"/>
    </location>
</feature>
<keyword evidence="12" id="KW-0966">Cell projection</keyword>
<evidence type="ECO:0000256" key="5">
    <source>
        <dbReference type="ARBA" id="ARBA00022475"/>
    </source>
</evidence>
<keyword evidence="9" id="KW-0472">Membrane</keyword>
<evidence type="ECO:0000256" key="6">
    <source>
        <dbReference type="ARBA" id="ARBA00022500"/>
    </source>
</evidence>
<protein>
    <recommendedName>
        <fullName evidence="3">Flagellar FliJ protein</fullName>
    </recommendedName>
</protein>
<evidence type="ECO:0000256" key="10">
    <source>
        <dbReference type="ARBA" id="ARBA00023225"/>
    </source>
</evidence>
<dbReference type="EMBL" id="FWFD01000015">
    <property type="protein sequence ID" value="SLM86882.1"/>
    <property type="molecule type" value="Genomic_DNA"/>
</dbReference>
<keyword evidence="8" id="KW-0653">Protein transport</keyword>
<dbReference type="InterPro" id="IPR053716">
    <property type="entry name" value="Flag_assembly_chemotaxis_eff"/>
</dbReference>
<organism evidence="12 13">
    <name type="scientific">Vagococcus fluvialis bH819</name>
    <dbReference type="NCBI Taxonomy" id="1255619"/>
    <lineage>
        <taxon>Bacteria</taxon>
        <taxon>Bacillati</taxon>
        <taxon>Bacillota</taxon>
        <taxon>Bacilli</taxon>
        <taxon>Lactobacillales</taxon>
        <taxon>Enterococcaceae</taxon>
        <taxon>Vagococcus</taxon>
    </lineage>
</organism>
<accession>A0A1X6WRL8</accession>
<dbReference type="OrthoDB" id="2165860at2"/>
<comment type="subcellular location">
    <subcellularLocation>
        <location evidence="1">Cell membrane</location>
        <topology evidence="1">Peripheral membrane protein</topology>
        <orientation evidence="1">Cytoplasmic side</orientation>
    </subcellularLocation>
</comment>
<evidence type="ECO:0000256" key="3">
    <source>
        <dbReference type="ARBA" id="ARBA00020392"/>
    </source>
</evidence>
<keyword evidence="6" id="KW-0145">Chemotaxis</keyword>
<dbReference type="GO" id="GO:0071973">
    <property type="term" value="P:bacterial-type flagellum-dependent cell motility"/>
    <property type="evidence" value="ECO:0007669"/>
    <property type="project" value="InterPro"/>
</dbReference>
<gene>
    <name evidence="12" type="ORF">FM121_12345</name>
</gene>
<evidence type="ECO:0000313" key="13">
    <source>
        <dbReference type="Proteomes" id="UP000195918"/>
    </source>
</evidence>
<dbReference type="InterPro" id="IPR012823">
    <property type="entry name" value="Flagell_FliJ"/>
</dbReference>
<dbReference type="GO" id="GO:0005886">
    <property type="term" value="C:plasma membrane"/>
    <property type="evidence" value="ECO:0007669"/>
    <property type="project" value="UniProtKB-SubCell"/>
</dbReference>
<dbReference type="GO" id="GO:0006935">
    <property type="term" value="P:chemotaxis"/>
    <property type="evidence" value="ECO:0007669"/>
    <property type="project" value="UniProtKB-KW"/>
</dbReference>
<name>A0A1X6WRL8_9ENTE</name>
<dbReference type="Proteomes" id="UP000195918">
    <property type="component" value="Unassembled WGS sequence"/>
</dbReference>
<reference evidence="13" key="1">
    <citation type="submission" date="2017-02" db="EMBL/GenBank/DDBJ databases">
        <authorList>
            <person name="Dridi B."/>
        </authorList>
    </citation>
    <scope>NUCLEOTIDE SEQUENCE [LARGE SCALE GENOMIC DNA]</scope>
    <source>
        <strain evidence="13">bH819</strain>
    </source>
</reference>
<evidence type="ECO:0000256" key="4">
    <source>
        <dbReference type="ARBA" id="ARBA00022448"/>
    </source>
</evidence>
<dbReference type="GO" id="GO:0044781">
    <property type="term" value="P:bacterial-type flagellum organization"/>
    <property type="evidence" value="ECO:0007669"/>
    <property type="project" value="UniProtKB-KW"/>
</dbReference>
<comment type="similarity">
    <text evidence="2">Belongs to the FliJ family.</text>
</comment>
<dbReference type="RefSeq" id="WP_086952484.1">
    <property type="nucleotide sequence ID" value="NZ_FWFD01000015.1"/>
</dbReference>
<keyword evidence="4" id="KW-0813">Transport</keyword>
<keyword evidence="10" id="KW-1006">Bacterial flagellum protein export</keyword>
<dbReference type="Pfam" id="PF02050">
    <property type="entry name" value="FliJ"/>
    <property type="match status" value="1"/>
</dbReference>
<dbReference type="AlphaFoldDB" id="A0A1X6WRL8"/>
<dbReference type="GO" id="GO:0009288">
    <property type="term" value="C:bacterial-type flagellum"/>
    <property type="evidence" value="ECO:0007669"/>
    <property type="project" value="InterPro"/>
</dbReference>
<evidence type="ECO:0000256" key="11">
    <source>
        <dbReference type="SAM" id="Coils"/>
    </source>
</evidence>
<evidence type="ECO:0000256" key="7">
    <source>
        <dbReference type="ARBA" id="ARBA00022795"/>
    </source>
</evidence>
<evidence type="ECO:0000256" key="8">
    <source>
        <dbReference type="ARBA" id="ARBA00022927"/>
    </source>
</evidence>
<keyword evidence="5" id="KW-1003">Cell membrane</keyword>
<dbReference type="Gene3D" id="1.10.287.1700">
    <property type="match status" value="1"/>
</dbReference>
<proteinExistence type="inferred from homology"/>
<keyword evidence="11" id="KW-0175">Coiled coil</keyword>
<keyword evidence="12" id="KW-0282">Flagellum</keyword>
<evidence type="ECO:0000256" key="9">
    <source>
        <dbReference type="ARBA" id="ARBA00023136"/>
    </source>
</evidence>